<dbReference type="OrthoDB" id="4326871at2759"/>
<feature type="region of interest" description="Disordered" evidence="1">
    <location>
        <begin position="137"/>
        <end position="157"/>
    </location>
</feature>
<sequence length="328" mass="35992">MNCISVLLWPLCSIFIFVTYPVAAHRFISRTAFMATSAPKDLSQKHEPIAISLAQALKLIGALLTLKMLHAVALVFRIEQAAAWHPVRGAIHRREQQIVRIFLSSIPESYYVPVIGNFFSNDLPLTSIATNSISIQQSHRPTNAVEAESTERTSSNQNSLLMQVSSSIEPAVRMSQGLVDREAELAKKKSESGMDSMIPAAGSDSLYSNTTIKSTSVRRMYSRSSSMQQHMAGSAAQYAKLVSGRPQFSTTSRPMSMESTDGQQPRVTDDSVNDQTLLEMETLRATHSVESFPGKFPISDGLEFSSLATAPHHIRGRGTTSVRPFSDV</sequence>
<evidence type="ECO:0000313" key="3">
    <source>
        <dbReference type="Proteomes" id="UP000006702"/>
    </source>
</evidence>
<protein>
    <submittedName>
        <fullName evidence="2">Uncharacterized protein</fullName>
    </submittedName>
</protein>
<dbReference type="OMA" id="FLSIMPE"/>
<dbReference type="VEuPathDB" id="FungiDB:NFIA_103040"/>
<dbReference type="Proteomes" id="UP000006702">
    <property type="component" value="Unassembled WGS sequence"/>
</dbReference>
<evidence type="ECO:0000313" key="2">
    <source>
        <dbReference type="EMBL" id="EAW24819.1"/>
    </source>
</evidence>
<feature type="compositionally biased region" description="Polar residues" evidence="1">
    <location>
        <begin position="246"/>
        <end position="266"/>
    </location>
</feature>
<feature type="region of interest" description="Disordered" evidence="1">
    <location>
        <begin position="244"/>
        <end position="269"/>
    </location>
</feature>
<dbReference type="AlphaFoldDB" id="A1CW17"/>
<organism evidence="2 3">
    <name type="scientific">Neosartorya fischeri (strain ATCC 1020 / DSM 3700 / CBS 544.65 / FGSC A1164 / JCM 1740 / NRRL 181 / WB 181)</name>
    <name type="common">Aspergillus fischerianus</name>
    <dbReference type="NCBI Taxonomy" id="331117"/>
    <lineage>
        <taxon>Eukaryota</taxon>
        <taxon>Fungi</taxon>
        <taxon>Dikarya</taxon>
        <taxon>Ascomycota</taxon>
        <taxon>Pezizomycotina</taxon>
        <taxon>Eurotiomycetes</taxon>
        <taxon>Eurotiomycetidae</taxon>
        <taxon>Eurotiales</taxon>
        <taxon>Aspergillaceae</taxon>
        <taxon>Aspergillus</taxon>
        <taxon>Aspergillus subgen. Fumigati</taxon>
    </lineage>
</organism>
<dbReference type="eggNOG" id="ENOG502RNT9">
    <property type="taxonomic scope" value="Eukaryota"/>
</dbReference>
<gene>
    <name evidence="2" type="ORF">NFIA_103040</name>
</gene>
<dbReference type="GeneID" id="4593779"/>
<dbReference type="RefSeq" id="XP_001266716.1">
    <property type="nucleotide sequence ID" value="XM_001266715.1"/>
</dbReference>
<dbReference type="KEGG" id="nfi:NFIA_103040"/>
<accession>A1CW17</accession>
<dbReference type="EMBL" id="DS027685">
    <property type="protein sequence ID" value="EAW24819.1"/>
    <property type="molecule type" value="Genomic_DNA"/>
</dbReference>
<proteinExistence type="predicted"/>
<keyword evidence="3" id="KW-1185">Reference proteome</keyword>
<reference evidence="3" key="1">
    <citation type="journal article" date="2008" name="PLoS Genet.">
        <title>Genomic islands in the pathogenic filamentous fungus Aspergillus fumigatus.</title>
        <authorList>
            <person name="Fedorova N.D."/>
            <person name="Khaldi N."/>
            <person name="Joardar V.S."/>
            <person name="Maiti R."/>
            <person name="Amedeo P."/>
            <person name="Anderson M.J."/>
            <person name="Crabtree J."/>
            <person name="Silva J.C."/>
            <person name="Badger J.H."/>
            <person name="Albarraq A."/>
            <person name="Angiuoli S."/>
            <person name="Bussey H."/>
            <person name="Bowyer P."/>
            <person name="Cotty P.J."/>
            <person name="Dyer P.S."/>
            <person name="Egan A."/>
            <person name="Galens K."/>
            <person name="Fraser-Liggett C.M."/>
            <person name="Haas B.J."/>
            <person name="Inman J.M."/>
            <person name="Kent R."/>
            <person name="Lemieux S."/>
            <person name="Malavazi I."/>
            <person name="Orvis J."/>
            <person name="Roemer T."/>
            <person name="Ronning C.M."/>
            <person name="Sundaram J.P."/>
            <person name="Sutton G."/>
            <person name="Turner G."/>
            <person name="Venter J.C."/>
            <person name="White O.R."/>
            <person name="Whitty B.R."/>
            <person name="Youngman P."/>
            <person name="Wolfe K.H."/>
            <person name="Goldman G.H."/>
            <person name="Wortman J.R."/>
            <person name="Jiang B."/>
            <person name="Denning D.W."/>
            <person name="Nierman W.C."/>
        </authorList>
    </citation>
    <scope>NUCLEOTIDE SEQUENCE [LARGE SCALE GENOMIC DNA]</scope>
    <source>
        <strain evidence="3">ATCC 1020 / DSM 3700 / CBS 544.65 / FGSC A1164 / JCM 1740 / NRRL 181 / WB 181</strain>
    </source>
</reference>
<dbReference type="HOGENOM" id="CLU_940025_0_0_1"/>
<name>A1CW17_NEOFI</name>
<evidence type="ECO:0000256" key="1">
    <source>
        <dbReference type="SAM" id="MobiDB-lite"/>
    </source>
</evidence>